<dbReference type="GO" id="GO:0009055">
    <property type="term" value="F:electron transfer activity"/>
    <property type="evidence" value="ECO:0007669"/>
    <property type="project" value="InterPro"/>
</dbReference>
<evidence type="ECO:0000313" key="5">
    <source>
        <dbReference type="EMBL" id="KIJ29893.1"/>
    </source>
</evidence>
<dbReference type="CDD" id="cd00920">
    <property type="entry name" value="Cupredoxin"/>
    <property type="match status" value="1"/>
</dbReference>
<name>A0A0C9TJT4_SPHS4</name>
<evidence type="ECO:0000313" key="6">
    <source>
        <dbReference type="Proteomes" id="UP000054279"/>
    </source>
</evidence>
<dbReference type="OrthoDB" id="1921208at2759"/>
<dbReference type="Pfam" id="PF00127">
    <property type="entry name" value="Copper-bind"/>
    <property type="match status" value="1"/>
</dbReference>
<evidence type="ECO:0000259" key="4">
    <source>
        <dbReference type="Pfam" id="PF00127"/>
    </source>
</evidence>
<dbReference type="InterPro" id="IPR008972">
    <property type="entry name" value="Cupredoxin"/>
</dbReference>
<protein>
    <recommendedName>
        <fullName evidence="4">Blue (type 1) copper domain-containing protein</fullName>
    </recommendedName>
</protein>
<dbReference type="InterPro" id="IPR052953">
    <property type="entry name" value="Ser-rich/MCO-related"/>
</dbReference>
<dbReference type="AlphaFoldDB" id="A0A0C9TJT4"/>
<keyword evidence="3" id="KW-0732">Signal</keyword>
<dbReference type="GO" id="GO:0005507">
    <property type="term" value="F:copper ion binding"/>
    <property type="evidence" value="ECO:0007669"/>
    <property type="project" value="InterPro"/>
</dbReference>
<feature type="chain" id="PRO_5002203643" description="Blue (type 1) copper domain-containing protein" evidence="3">
    <location>
        <begin position="17"/>
        <end position="229"/>
    </location>
</feature>
<dbReference type="Gene3D" id="2.60.40.420">
    <property type="entry name" value="Cupredoxins - blue copper proteins"/>
    <property type="match status" value="1"/>
</dbReference>
<organism evidence="5 6">
    <name type="scientific">Sphaerobolus stellatus (strain SS14)</name>
    <dbReference type="NCBI Taxonomy" id="990650"/>
    <lineage>
        <taxon>Eukaryota</taxon>
        <taxon>Fungi</taxon>
        <taxon>Dikarya</taxon>
        <taxon>Basidiomycota</taxon>
        <taxon>Agaricomycotina</taxon>
        <taxon>Agaricomycetes</taxon>
        <taxon>Phallomycetidae</taxon>
        <taxon>Geastrales</taxon>
        <taxon>Sphaerobolaceae</taxon>
        <taxon>Sphaerobolus</taxon>
    </lineage>
</organism>
<evidence type="ECO:0000256" key="2">
    <source>
        <dbReference type="ARBA" id="ARBA00023008"/>
    </source>
</evidence>
<dbReference type="SUPFAM" id="SSF49503">
    <property type="entry name" value="Cupredoxins"/>
    <property type="match status" value="1"/>
</dbReference>
<keyword evidence="2" id="KW-0186">Copper</keyword>
<proteinExistence type="predicted"/>
<dbReference type="Proteomes" id="UP000054279">
    <property type="component" value="Unassembled WGS sequence"/>
</dbReference>
<evidence type="ECO:0000256" key="1">
    <source>
        <dbReference type="ARBA" id="ARBA00022723"/>
    </source>
</evidence>
<reference evidence="5 6" key="1">
    <citation type="submission" date="2014-06" db="EMBL/GenBank/DDBJ databases">
        <title>Evolutionary Origins and Diversification of the Mycorrhizal Mutualists.</title>
        <authorList>
            <consortium name="DOE Joint Genome Institute"/>
            <consortium name="Mycorrhizal Genomics Consortium"/>
            <person name="Kohler A."/>
            <person name="Kuo A."/>
            <person name="Nagy L.G."/>
            <person name="Floudas D."/>
            <person name="Copeland A."/>
            <person name="Barry K.W."/>
            <person name="Cichocki N."/>
            <person name="Veneault-Fourrey C."/>
            <person name="LaButti K."/>
            <person name="Lindquist E.A."/>
            <person name="Lipzen A."/>
            <person name="Lundell T."/>
            <person name="Morin E."/>
            <person name="Murat C."/>
            <person name="Riley R."/>
            <person name="Ohm R."/>
            <person name="Sun H."/>
            <person name="Tunlid A."/>
            <person name="Henrissat B."/>
            <person name="Grigoriev I.V."/>
            <person name="Hibbett D.S."/>
            <person name="Martin F."/>
        </authorList>
    </citation>
    <scope>NUCLEOTIDE SEQUENCE [LARGE SCALE GENOMIC DNA]</scope>
    <source>
        <strain evidence="5 6">SS14</strain>
    </source>
</reference>
<feature type="signal peptide" evidence="3">
    <location>
        <begin position="1"/>
        <end position="16"/>
    </location>
</feature>
<sequence>MKFFLASLLLPVLVAAQDYGAPAAPSSSSGTTSSSAAVPTATSATEHVITVGLNDQFKFSPNNITAKENDTVTFFFEGSFNHSITQSTFANPCTYMSGGFNSGLQPAGNSFSLTVTNASQPIWFYCEQTTPEKHCGIGMVASINAPTSGSNTFSAFMSKALALGQSGEGSQTQSAALGTGALGAFASQAAASATSSSGSSSGSKSSSERVAIGAGAILAGVAAALYTLA</sequence>
<dbReference type="PANTHER" id="PTHR34883">
    <property type="entry name" value="SERINE-RICH PROTEIN, PUTATIVE-RELATED-RELATED"/>
    <property type="match status" value="1"/>
</dbReference>
<keyword evidence="1" id="KW-0479">Metal-binding</keyword>
<dbReference type="EMBL" id="KN837273">
    <property type="protein sequence ID" value="KIJ29893.1"/>
    <property type="molecule type" value="Genomic_DNA"/>
</dbReference>
<dbReference type="InterPro" id="IPR000923">
    <property type="entry name" value="BlueCu_1"/>
</dbReference>
<dbReference type="PANTHER" id="PTHR34883:SF15">
    <property type="entry name" value="EXTRACELLULAR SERINE-RICH PROTEIN"/>
    <property type="match status" value="1"/>
</dbReference>
<dbReference type="HOGENOM" id="CLU_053381_4_0_1"/>
<gene>
    <name evidence="5" type="ORF">M422DRAFT_784171</name>
</gene>
<keyword evidence="6" id="KW-1185">Reference proteome</keyword>
<accession>A0A0C9TJT4</accession>
<evidence type="ECO:0000256" key="3">
    <source>
        <dbReference type="SAM" id="SignalP"/>
    </source>
</evidence>
<feature type="domain" description="Blue (type 1) copper" evidence="4">
    <location>
        <begin position="53"/>
        <end position="143"/>
    </location>
</feature>